<protein>
    <submittedName>
        <fullName evidence="2">Uncharacterized protein</fullName>
    </submittedName>
</protein>
<dbReference type="OMA" id="VYVCKWD"/>
<reference evidence="2" key="1">
    <citation type="submission" date="2014-01" db="EMBL/GenBank/DDBJ databases">
        <title>The genome of the white-rot fungus Pycnoporus cinnabarinus: a basidiomycete model with a versatile arsenal for lignocellulosic biomass breakdown.</title>
        <authorList>
            <person name="Levasseur A."/>
            <person name="Lomascolo A."/>
            <person name="Ruiz-Duenas F.J."/>
            <person name="Uzan E."/>
            <person name="Piumi F."/>
            <person name="Kues U."/>
            <person name="Ram A.F.J."/>
            <person name="Murat C."/>
            <person name="Haon M."/>
            <person name="Benoit I."/>
            <person name="Arfi Y."/>
            <person name="Chevret D."/>
            <person name="Drula E."/>
            <person name="Kwon M.J."/>
            <person name="Gouret P."/>
            <person name="Lesage-Meessen L."/>
            <person name="Lombard V."/>
            <person name="Mariette J."/>
            <person name="Noirot C."/>
            <person name="Park J."/>
            <person name="Patyshakuliyeva A."/>
            <person name="Wieneger R.A.B."/>
            <person name="Wosten H.A.B."/>
            <person name="Martin F."/>
            <person name="Coutinho P.M."/>
            <person name="de Vries R."/>
            <person name="Martinez A.T."/>
            <person name="Klopp C."/>
            <person name="Pontarotti P."/>
            <person name="Henrissat B."/>
            <person name="Record E."/>
        </authorList>
    </citation>
    <scope>NUCLEOTIDE SEQUENCE [LARGE SCALE GENOMIC DNA]</scope>
    <source>
        <strain evidence="2">BRFM137</strain>
    </source>
</reference>
<comment type="caution">
    <text evidence="2">The sequence shown here is derived from an EMBL/GenBank/DDBJ whole genome shotgun (WGS) entry which is preliminary data.</text>
</comment>
<name>A0A060S9K6_PYCCI</name>
<dbReference type="STRING" id="5643.A0A060S9K6"/>
<dbReference type="Proteomes" id="UP000029665">
    <property type="component" value="Unassembled WGS sequence"/>
</dbReference>
<feature type="region of interest" description="Disordered" evidence="1">
    <location>
        <begin position="96"/>
        <end position="123"/>
    </location>
</feature>
<organism evidence="2 3">
    <name type="scientific">Pycnoporus cinnabarinus</name>
    <name type="common">Cinnabar-red polypore</name>
    <name type="synonym">Trametes cinnabarina</name>
    <dbReference type="NCBI Taxonomy" id="5643"/>
    <lineage>
        <taxon>Eukaryota</taxon>
        <taxon>Fungi</taxon>
        <taxon>Dikarya</taxon>
        <taxon>Basidiomycota</taxon>
        <taxon>Agaricomycotina</taxon>
        <taxon>Agaricomycetes</taxon>
        <taxon>Polyporales</taxon>
        <taxon>Polyporaceae</taxon>
        <taxon>Trametes</taxon>
    </lineage>
</organism>
<evidence type="ECO:0000313" key="2">
    <source>
        <dbReference type="EMBL" id="CDO68959.1"/>
    </source>
</evidence>
<feature type="compositionally biased region" description="Basic and acidic residues" evidence="1">
    <location>
        <begin position="447"/>
        <end position="460"/>
    </location>
</feature>
<accession>A0A060S9K6</accession>
<sequence>MQYAPSSSSTTVVSPGTKEYLPDLFARARAAHPDLPLDAVILQCLLICLIAQTCSPAVSEKEAQERAVRPGLHLILQTREEDVGLVVNLAALVPPAPLTTSPESMRPQKSVPASDKPNEAGPAQSITALPKAVVVSGLEHTAVPAQRALMRVLTERRLVVDTAGDDDDDAPTSQTIDDEDGTWNLPEGFIMVYVCKWDPQERPSILRGLLDKFSMSADIALAPAIRQSYLAFRTAHTPTPRGTPVPSPLALPHSIHSSFFPNPSSAHHSPIRRNIPLPTPTPQNPPVVSSSELAYLRTLARPYPTTGPIFYPSIHATVAALRVSPLPGRPSPCAVLHPSLDMYLLDLFTATRHHPALDGTLLTQRAHADAEALARAFRVLNGDTVGATLIAHEANIGDKEAATAASFDDESWTEDGWRSAESLAGSVRANGFAKRNLPDGYGGGEGVRLRVNEERSDTSGRRSGGFDDLASLEDDLSPHEAQAEAMARAWPEFWDVSEEDVARIFPRVVSHRLRVRNGPDDEVLSSVMWPAAASEGGAAAAAACGMEDSPELGGPESVFAVGWDRKTVKEILVRILADV</sequence>
<proteinExistence type="predicted"/>
<dbReference type="OrthoDB" id="5582146at2759"/>
<keyword evidence="3" id="KW-1185">Reference proteome</keyword>
<dbReference type="HOGENOM" id="CLU_023002_0_0_1"/>
<dbReference type="EMBL" id="CCBP010000029">
    <property type="protein sequence ID" value="CDO68959.1"/>
    <property type="molecule type" value="Genomic_DNA"/>
</dbReference>
<evidence type="ECO:0000256" key="1">
    <source>
        <dbReference type="SAM" id="MobiDB-lite"/>
    </source>
</evidence>
<dbReference type="AlphaFoldDB" id="A0A060S9K6"/>
<feature type="region of interest" description="Disordered" evidence="1">
    <location>
        <begin position="443"/>
        <end position="472"/>
    </location>
</feature>
<gene>
    <name evidence="2" type="ORF">BN946_scf184782.g7</name>
</gene>
<evidence type="ECO:0000313" key="3">
    <source>
        <dbReference type="Proteomes" id="UP000029665"/>
    </source>
</evidence>